<organism evidence="5 6">
    <name type="scientific">Halapricum desulfuricans</name>
    <dbReference type="NCBI Taxonomy" id="2841257"/>
    <lineage>
        <taxon>Archaea</taxon>
        <taxon>Methanobacteriati</taxon>
        <taxon>Methanobacteriota</taxon>
        <taxon>Stenosarchaea group</taxon>
        <taxon>Halobacteria</taxon>
        <taxon>Halobacteriales</taxon>
        <taxon>Haloarculaceae</taxon>
        <taxon>Halapricum</taxon>
    </lineage>
</organism>
<dbReference type="PANTHER" id="PTHR48078">
    <property type="entry name" value="THREONINE DEHYDRATASE, MITOCHONDRIAL-RELATED"/>
    <property type="match status" value="1"/>
</dbReference>
<dbReference type="InterPro" id="IPR036052">
    <property type="entry name" value="TrpB-like_PALP_sf"/>
</dbReference>
<evidence type="ECO:0000256" key="1">
    <source>
        <dbReference type="ARBA" id="ARBA00001933"/>
    </source>
</evidence>
<proteinExistence type="predicted"/>
<dbReference type="InterPro" id="IPR050147">
    <property type="entry name" value="Ser/Thr_Dehydratase"/>
</dbReference>
<dbReference type="SUPFAM" id="SSF53686">
    <property type="entry name" value="Tryptophan synthase beta subunit-like PLP-dependent enzymes"/>
    <property type="match status" value="1"/>
</dbReference>
<evidence type="ECO:0000256" key="3">
    <source>
        <dbReference type="ARBA" id="ARBA00023239"/>
    </source>
</evidence>
<dbReference type="NCBIfam" id="NF006050">
    <property type="entry name" value="PRK08197.1"/>
    <property type="match status" value="1"/>
</dbReference>
<dbReference type="PANTHER" id="PTHR48078:SF6">
    <property type="entry name" value="L-THREONINE DEHYDRATASE CATABOLIC TDCB"/>
    <property type="match status" value="1"/>
</dbReference>
<dbReference type="GO" id="GO:0004794">
    <property type="term" value="F:threonine deaminase activity"/>
    <property type="evidence" value="ECO:0007669"/>
    <property type="project" value="TreeGrafter"/>
</dbReference>
<evidence type="ECO:0000259" key="4">
    <source>
        <dbReference type="Pfam" id="PF00291"/>
    </source>
</evidence>
<sequence length="395" mass="40790">METTAACRGLRCTDCGAIHDLETTRRCPDCGGVLEVAYDRSALDLDREALTGPPFDGLARYADVLPFPRETLVTLGEGTTPLVDAPGWARRLGVERVLIKDEGANPTGSIADRGVALAVTAAKEHGAATVALPSTGDAAQAASAYAARAGLDAEVFVPSRAGFDAKAMTNVHGGELSVVGGRFDDAVTAFEDARSGTSWYSLAAFETPYRQEGAKTTLYEIAERLDWGGPDHVVHPTGSGVGLVGLARAASELDELGWIDAVPAIHAVQPDGCGPIAEAFEDGRTEHEPVEHPDTICGGLEIADPPASRPVLEAVRESGGSALSMPDSSILEAAVEVAQTAGVEVGTAGGAAASGAVELAERGVFDEDETVVLVNPAAGNRESDVLRSHLMSKGI</sequence>
<feature type="domain" description="Tryptophan synthase beta chain-like PALP" evidence="4">
    <location>
        <begin position="73"/>
        <end position="375"/>
    </location>
</feature>
<comment type="cofactor">
    <cofactor evidence="1">
        <name>pyridoxal 5'-phosphate</name>
        <dbReference type="ChEBI" id="CHEBI:597326"/>
    </cofactor>
</comment>
<reference evidence="5" key="1">
    <citation type="submission" date="2020-11" db="EMBL/GenBank/DDBJ databases">
        <title>Carbohydrate-dependent, anaerobic sulfur respiration: A novel catabolism in halophilic archaea.</title>
        <authorList>
            <person name="Sorokin D.Y."/>
            <person name="Messina E."/>
            <person name="Smedile F."/>
            <person name="La Cono V."/>
            <person name="Hallsworth J.E."/>
            <person name="Yakimov M.M."/>
        </authorList>
    </citation>
    <scope>NUCLEOTIDE SEQUENCE</scope>
    <source>
        <strain evidence="5">HSR12-1</strain>
    </source>
</reference>
<dbReference type="GO" id="GO:0006567">
    <property type="term" value="P:L-threonine catabolic process"/>
    <property type="evidence" value="ECO:0007669"/>
    <property type="project" value="TreeGrafter"/>
</dbReference>
<dbReference type="RefSeq" id="WP_229113200.1">
    <property type="nucleotide sequence ID" value="NZ_CP064787.1"/>
</dbReference>
<evidence type="ECO:0000313" key="5">
    <source>
        <dbReference type="EMBL" id="QSG06695.1"/>
    </source>
</evidence>
<dbReference type="AlphaFoldDB" id="A0A897N6K7"/>
<accession>A0A897N6K7</accession>
<dbReference type="GO" id="GO:0009097">
    <property type="term" value="P:isoleucine biosynthetic process"/>
    <property type="evidence" value="ECO:0007669"/>
    <property type="project" value="TreeGrafter"/>
</dbReference>
<name>A0A897N6K7_9EURY</name>
<dbReference type="InterPro" id="IPR001926">
    <property type="entry name" value="TrpB-like_PALP"/>
</dbReference>
<evidence type="ECO:0000313" key="6">
    <source>
        <dbReference type="Proteomes" id="UP000663525"/>
    </source>
</evidence>
<gene>
    <name evidence="5" type="primary">thrC3</name>
    <name evidence="5" type="ORF">HSR121_2374</name>
</gene>
<dbReference type="GO" id="GO:0003941">
    <property type="term" value="F:L-serine ammonia-lyase activity"/>
    <property type="evidence" value="ECO:0007669"/>
    <property type="project" value="TreeGrafter"/>
</dbReference>
<protein>
    <submittedName>
        <fullName evidence="5">Threonine synthase and cysteate synthase</fullName>
    </submittedName>
</protein>
<dbReference type="GeneID" id="68855933"/>
<dbReference type="Proteomes" id="UP000663525">
    <property type="component" value="Chromosome"/>
</dbReference>
<keyword evidence="3" id="KW-0456">Lyase</keyword>
<dbReference type="Pfam" id="PF00291">
    <property type="entry name" value="PALP"/>
    <property type="match status" value="1"/>
</dbReference>
<evidence type="ECO:0000256" key="2">
    <source>
        <dbReference type="ARBA" id="ARBA00022898"/>
    </source>
</evidence>
<dbReference type="EMBL" id="CP064787">
    <property type="protein sequence ID" value="QSG06695.1"/>
    <property type="molecule type" value="Genomic_DNA"/>
</dbReference>
<dbReference type="GO" id="GO:0006565">
    <property type="term" value="P:L-serine catabolic process"/>
    <property type="evidence" value="ECO:0007669"/>
    <property type="project" value="TreeGrafter"/>
</dbReference>
<keyword evidence="2" id="KW-0663">Pyridoxal phosphate</keyword>
<dbReference type="Gene3D" id="3.40.50.1100">
    <property type="match status" value="2"/>
</dbReference>